<keyword evidence="1" id="KW-1133">Transmembrane helix</keyword>
<evidence type="ECO:0000256" key="1">
    <source>
        <dbReference type="SAM" id="Phobius"/>
    </source>
</evidence>
<sequence length="458" mass="51174">MVGPHMQGYPKPFTHRVLVIPNEDIHTKNEMFRSFFRLIHRARSRSQRMRLYSWLFGACFLFLLFVYAQQQPPRPALLSLSERDGIESQGNIVGRAPDMKLLESKNDDAKKLKFVNEMGEEEDEEEENGDLLPDLAPPVVHFLWCGGAERKFEYRHYLAVRRANEVVKPDKLVLHHRGLPEPDAEGYYTWFNQTLAETANLVLRHLDHDDDDIGIQGDDKSNNAPAVQSFSNSPCPSESNAHRYMLVLRLLERFGGVFVPEDAILVDFPIHLRAASFVAGVIARSVAQFADGIVVAKRNGFIAPSSTAGLLVVLASGRSSAQGTVLQPCGAIRHFNHEEDGDCICVKVDLEIFPADIWGSPAGSQPVFRYGKRGGAEDRQEDSVQEVDSADSNFATLARLAGYGSREIQVRSSSRSTIPRIAHYICWDCELKFSTYLSVVSSLYVAGLSKASKQCFID</sequence>
<accession>A0AAE1A4V1</accession>
<gene>
    <name evidence="2" type="ORF">RRG08_012462</name>
</gene>
<evidence type="ECO:0000313" key="3">
    <source>
        <dbReference type="Proteomes" id="UP001283361"/>
    </source>
</evidence>
<keyword evidence="3" id="KW-1185">Reference proteome</keyword>
<comment type="caution">
    <text evidence="2">The sequence shown here is derived from an EMBL/GenBank/DDBJ whole genome shotgun (WGS) entry which is preliminary data.</text>
</comment>
<dbReference type="Proteomes" id="UP001283361">
    <property type="component" value="Unassembled WGS sequence"/>
</dbReference>
<proteinExistence type="predicted"/>
<dbReference type="AlphaFoldDB" id="A0AAE1A4V1"/>
<dbReference type="EMBL" id="JAWDGP010002717">
    <property type="protein sequence ID" value="KAK3780506.1"/>
    <property type="molecule type" value="Genomic_DNA"/>
</dbReference>
<evidence type="ECO:0000313" key="2">
    <source>
        <dbReference type="EMBL" id="KAK3780506.1"/>
    </source>
</evidence>
<keyword evidence="1" id="KW-0812">Transmembrane</keyword>
<name>A0AAE1A4V1_9GAST</name>
<keyword evidence="1" id="KW-0472">Membrane</keyword>
<feature type="transmembrane region" description="Helical" evidence="1">
    <location>
        <begin position="51"/>
        <end position="68"/>
    </location>
</feature>
<organism evidence="2 3">
    <name type="scientific">Elysia crispata</name>
    <name type="common">lettuce slug</name>
    <dbReference type="NCBI Taxonomy" id="231223"/>
    <lineage>
        <taxon>Eukaryota</taxon>
        <taxon>Metazoa</taxon>
        <taxon>Spiralia</taxon>
        <taxon>Lophotrochozoa</taxon>
        <taxon>Mollusca</taxon>
        <taxon>Gastropoda</taxon>
        <taxon>Heterobranchia</taxon>
        <taxon>Euthyneura</taxon>
        <taxon>Panpulmonata</taxon>
        <taxon>Sacoglossa</taxon>
        <taxon>Placobranchoidea</taxon>
        <taxon>Plakobranchidae</taxon>
        <taxon>Elysia</taxon>
    </lineage>
</organism>
<protein>
    <submittedName>
        <fullName evidence="2">Uncharacterized protein</fullName>
    </submittedName>
</protein>
<reference evidence="2" key="1">
    <citation type="journal article" date="2023" name="G3 (Bethesda)">
        <title>A reference genome for the long-term kleptoplast-retaining sea slug Elysia crispata morphotype clarki.</title>
        <authorList>
            <person name="Eastman K.E."/>
            <person name="Pendleton A.L."/>
            <person name="Shaikh M.A."/>
            <person name="Suttiyut T."/>
            <person name="Ogas R."/>
            <person name="Tomko P."/>
            <person name="Gavelis G."/>
            <person name="Widhalm J.R."/>
            <person name="Wisecaver J.H."/>
        </authorList>
    </citation>
    <scope>NUCLEOTIDE SEQUENCE</scope>
    <source>
        <strain evidence="2">ECLA1</strain>
    </source>
</reference>